<dbReference type="PANTHER" id="PTHR48045">
    <property type="entry name" value="UDP-GLYCOSYLTRANSFERASE 72B1"/>
    <property type="match status" value="1"/>
</dbReference>
<evidence type="ECO:0000313" key="3">
    <source>
        <dbReference type="Proteomes" id="UP001374535"/>
    </source>
</evidence>
<organism evidence="2 3">
    <name type="scientific">Vigna mungo</name>
    <name type="common">Black gram</name>
    <name type="synonym">Phaseolus mungo</name>
    <dbReference type="NCBI Taxonomy" id="3915"/>
    <lineage>
        <taxon>Eukaryota</taxon>
        <taxon>Viridiplantae</taxon>
        <taxon>Streptophyta</taxon>
        <taxon>Embryophyta</taxon>
        <taxon>Tracheophyta</taxon>
        <taxon>Spermatophyta</taxon>
        <taxon>Magnoliopsida</taxon>
        <taxon>eudicotyledons</taxon>
        <taxon>Gunneridae</taxon>
        <taxon>Pentapetalae</taxon>
        <taxon>rosids</taxon>
        <taxon>fabids</taxon>
        <taxon>Fabales</taxon>
        <taxon>Fabaceae</taxon>
        <taxon>Papilionoideae</taxon>
        <taxon>50 kb inversion clade</taxon>
        <taxon>NPAAA clade</taxon>
        <taxon>indigoferoid/millettioid clade</taxon>
        <taxon>Phaseoleae</taxon>
        <taxon>Vigna</taxon>
    </lineage>
</organism>
<keyword evidence="3" id="KW-1185">Reference proteome</keyword>
<dbReference type="Gene3D" id="3.40.50.2000">
    <property type="entry name" value="Glycogen Phosphorylase B"/>
    <property type="match status" value="1"/>
</dbReference>
<dbReference type="GO" id="GO:0008194">
    <property type="term" value="F:UDP-glycosyltransferase activity"/>
    <property type="evidence" value="ECO:0007669"/>
    <property type="project" value="InterPro"/>
</dbReference>
<evidence type="ECO:0000256" key="1">
    <source>
        <dbReference type="ARBA" id="ARBA00022679"/>
    </source>
</evidence>
<dbReference type="InterPro" id="IPR002213">
    <property type="entry name" value="UDP_glucos_trans"/>
</dbReference>
<dbReference type="SUPFAM" id="SSF53756">
    <property type="entry name" value="UDP-Glycosyltransferase/glycogen phosphorylase"/>
    <property type="match status" value="1"/>
</dbReference>
<evidence type="ECO:0000313" key="2">
    <source>
        <dbReference type="EMBL" id="WVZ22772.1"/>
    </source>
</evidence>
<proteinExistence type="predicted"/>
<keyword evidence="1" id="KW-0808">Transferase</keyword>
<dbReference type="PANTHER" id="PTHR48045:SF11">
    <property type="entry name" value="UDP-GLYCOSYLTRANSFERASE 72B1"/>
    <property type="match status" value="1"/>
</dbReference>
<dbReference type="Pfam" id="PF00201">
    <property type="entry name" value="UDPGT"/>
    <property type="match status" value="1"/>
</dbReference>
<name>A0AAQ3S9U2_VIGMU</name>
<gene>
    <name evidence="2" type="ORF">V8G54_001316</name>
</gene>
<dbReference type="AlphaFoldDB" id="A0AAQ3S9U2"/>
<dbReference type="EMBL" id="CP144700">
    <property type="protein sequence ID" value="WVZ22772.1"/>
    <property type="molecule type" value="Genomic_DNA"/>
</dbReference>
<accession>A0AAQ3S9U2</accession>
<dbReference type="Proteomes" id="UP001374535">
    <property type="component" value="Chromosome 1"/>
</dbReference>
<protein>
    <submittedName>
        <fullName evidence="2">Uncharacterized protein</fullName>
    </submittedName>
</protein>
<sequence>MRNHCDWNSVLESAVNGVPMVAWPLLVEQKIKVVMRVAIGENGLVERGEFARVVKMVMEGDKGKKLLHRMKQLKAAAATALRDGGSSVKEEEEVRVSGNSVGNAGVWQKWLMRKKDEEEEEDEAKVMV</sequence>
<reference evidence="2 3" key="1">
    <citation type="journal article" date="2023" name="Life. Sci Alliance">
        <title>Evolutionary insights into 3D genome organization and epigenetic landscape of Vigna mungo.</title>
        <authorList>
            <person name="Junaid A."/>
            <person name="Singh B."/>
            <person name="Bhatia S."/>
        </authorList>
    </citation>
    <scope>NUCLEOTIDE SEQUENCE [LARGE SCALE GENOMIC DNA]</scope>
    <source>
        <strain evidence="2">Urdbean</strain>
    </source>
</reference>